<dbReference type="Proteomes" id="UP000241462">
    <property type="component" value="Unassembled WGS sequence"/>
</dbReference>
<dbReference type="InParanoid" id="A0A2T3AJB7"/>
<reference evidence="2 3" key="1">
    <citation type="journal article" date="2018" name="Mycol. Prog.">
        <title>Coniella lustricola, a new species from submerged detritus.</title>
        <authorList>
            <person name="Raudabaugh D.B."/>
            <person name="Iturriaga T."/>
            <person name="Carver A."/>
            <person name="Mondo S."/>
            <person name="Pangilinan J."/>
            <person name="Lipzen A."/>
            <person name="He G."/>
            <person name="Amirebrahimi M."/>
            <person name="Grigoriev I.V."/>
            <person name="Miller A.N."/>
        </authorList>
    </citation>
    <scope>NUCLEOTIDE SEQUENCE [LARGE SCALE GENOMIC DNA]</scope>
    <source>
        <strain evidence="2 3">B22-T-1</strain>
    </source>
</reference>
<feature type="region of interest" description="Disordered" evidence="1">
    <location>
        <begin position="39"/>
        <end position="67"/>
    </location>
</feature>
<evidence type="ECO:0000256" key="1">
    <source>
        <dbReference type="SAM" id="MobiDB-lite"/>
    </source>
</evidence>
<evidence type="ECO:0000313" key="3">
    <source>
        <dbReference type="Proteomes" id="UP000241462"/>
    </source>
</evidence>
<name>A0A2T3AJB7_9PEZI</name>
<keyword evidence="3" id="KW-1185">Reference proteome</keyword>
<sequence length="158" mass="17133">MGQPYQHLPALQHWAAPARLTRRAHDMIQWATAFAPGSRRSFDAGQSEGPKRRPCPSSQHDSRSACSRDFTAREAWHVGEQGCAASMPGPGSSNGLASGWLGLALSVAALCPLAAGERGIEKYFIRAPRPRINICFLQSSSWLPSSVSFHRLSKPPKA</sequence>
<gene>
    <name evidence="2" type="ORF">BD289DRAFT_18372</name>
</gene>
<proteinExistence type="predicted"/>
<organism evidence="2 3">
    <name type="scientific">Coniella lustricola</name>
    <dbReference type="NCBI Taxonomy" id="2025994"/>
    <lineage>
        <taxon>Eukaryota</taxon>
        <taxon>Fungi</taxon>
        <taxon>Dikarya</taxon>
        <taxon>Ascomycota</taxon>
        <taxon>Pezizomycotina</taxon>
        <taxon>Sordariomycetes</taxon>
        <taxon>Sordariomycetidae</taxon>
        <taxon>Diaporthales</taxon>
        <taxon>Schizoparmaceae</taxon>
        <taxon>Coniella</taxon>
    </lineage>
</organism>
<accession>A0A2T3AJB7</accession>
<dbReference type="AlphaFoldDB" id="A0A2T3AJB7"/>
<evidence type="ECO:0000313" key="2">
    <source>
        <dbReference type="EMBL" id="PSS00664.1"/>
    </source>
</evidence>
<dbReference type="EMBL" id="KZ678382">
    <property type="protein sequence ID" value="PSS00664.1"/>
    <property type="molecule type" value="Genomic_DNA"/>
</dbReference>
<protein>
    <submittedName>
        <fullName evidence="2">Uncharacterized protein</fullName>
    </submittedName>
</protein>